<feature type="domain" description="Mos1 transposase HTH" evidence="1">
    <location>
        <begin position="7"/>
        <end position="49"/>
    </location>
</feature>
<dbReference type="Gene3D" id="3.30.420.10">
    <property type="entry name" value="Ribonuclease H-like superfamily/Ribonuclease H"/>
    <property type="match status" value="1"/>
</dbReference>
<evidence type="ECO:0000259" key="1">
    <source>
        <dbReference type="Pfam" id="PF17906"/>
    </source>
</evidence>
<dbReference type="InterPro" id="IPR052709">
    <property type="entry name" value="Transposase-MT_Hybrid"/>
</dbReference>
<gene>
    <name evidence="2" type="ORF">EDS130_LOCUS43119</name>
    <name evidence="3" type="ORF">XAT740_LOCUS61369</name>
</gene>
<dbReference type="Proteomes" id="UP000663852">
    <property type="component" value="Unassembled WGS sequence"/>
</dbReference>
<proteinExistence type="predicted"/>
<dbReference type="PANTHER" id="PTHR46060">
    <property type="entry name" value="MARINER MOS1 TRANSPOSASE-LIKE PROTEIN"/>
    <property type="match status" value="1"/>
</dbReference>
<organism evidence="3 4">
    <name type="scientific">Adineta ricciae</name>
    <name type="common">Rotifer</name>
    <dbReference type="NCBI Taxonomy" id="249248"/>
    <lineage>
        <taxon>Eukaryota</taxon>
        <taxon>Metazoa</taxon>
        <taxon>Spiralia</taxon>
        <taxon>Gnathifera</taxon>
        <taxon>Rotifera</taxon>
        <taxon>Eurotatoria</taxon>
        <taxon>Bdelloidea</taxon>
        <taxon>Adinetida</taxon>
        <taxon>Adinetidae</taxon>
        <taxon>Adineta</taxon>
    </lineage>
</organism>
<evidence type="ECO:0000313" key="2">
    <source>
        <dbReference type="EMBL" id="CAF1509024.1"/>
    </source>
</evidence>
<dbReference type="InterPro" id="IPR036397">
    <property type="entry name" value="RNaseH_sf"/>
</dbReference>
<dbReference type="AlphaFoldDB" id="A0A816HBZ4"/>
<dbReference type="OrthoDB" id="616263at2759"/>
<dbReference type="InterPro" id="IPR001888">
    <property type="entry name" value="Transposase_1"/>
</dbReference>
<dbReference type="Pfam" id="PF01359">
    <property type="entry name" value="Transposase_1"/>
    <property type="match status" value="1"/>
</dbReference>
<name>A0A816HBZ4_ADIRI</name>
<reference evidence="3" key="1">
    <citation type="submission" date="2021-02" db="EMBL/GenBank/DDBJ databases">
        <authorList>
            <person name="Nowell W R."/>
        </authorList>
    </citation>
    <scope>NUCLEOTIDE SEQUENCE</scope>
</reference>
<evidence type="ECO:0000313" key="3">
    <source>
        <dbReference type="EMBL" id="CAF1684063.1"/>
    </source>
</evidence>
<dbReference type="InterPro" id="IPR041426">
    <property type="entry name" value="Mos1_HTH"/>
</dbReference>
<sequence length="300" mass="34727">MSNIEKRAVIKFFIRKGLNATEISEELEDVYGDSAPSYRTVAKWVGEFKDPERGFEDAPRSGRPLTTTTDENIEAVERIVLRDRQVSVRWVAAELDIPKTTVHEIMKNHLEMKKVCTRCVPKLLTPLQLANRTDCCEELLQQSEEDPSNFFDRIVTGDETWVYHYDPLTQLEAKVWKRSGEQTPTRERRQRSTAKRMLTVFWDKDGVLLTDYLPRGATMNGQYYASIIEQLHSVLLEKRRRKVHRGVLLLHDNAPVHKSNIVQGAIRQNDFIELNHPAYSPDIAPSDYHLFSNLKNFFVA</sequence>
<dbReference type="Pfam" id="PF17906">
    <property type="entry name" value="HTH_48"/>
    <property type="match status" value="1"/>
</dbReference>
<protein>
    <recommendedName>
        <fullName evidence="1">Mos1 transposase HTH domain-containing protein</fullName>
    </recommendedName>
</protein>
<keyword evidence="4" id="KW-1185">Reference proteome</keyword>
<accession>A0A816HBZ4</accession>
<dbReference type="PANTHER" id="PTHR46060:SF1">
    <property type="entry name" value="MARINER MOS1 TRANSPOSASE-LIKE PROTEIN"/>
    <property type="match status" value="1"/>
</dbReference>
<dbReference type="GO" id="GO:0003676">
    <property type="term" value="F:nucleic acid binding"/>
    <property type="evidence" value="ECO:0007669"/>
    <property type="project" value="InterPro"/>
</dbReference>
<dbReference type="EMBL" id="CAJNOR010016060">
    <property type="protein sequence ID" value="CAF1684063.1"/>
    <property type="molecule type" value="Genomic_DNA"/>
</dbReference>
<evidence type="ECO:0000313" key="4">
    <source>
        <dbReference type="Proteomes" id="UP000663828"/>
    </source>
</evidence>
<dbReference type="Proteomes" id="UP000663828">
    <property type="component" value="Unassembled WGS sequence"/>
</dbReference>
<dbReference type="EMBL" id="CAJNOJ010000680">
    <property type="protein sequence ID" value="CAF1509024.1"/>
    <property type="molecule type" value="Genomic_DNA"/>
</dbReference>
<comment type="caution">
    <text evidence="3">The sequence shown here is derived from an EMBL/GenBank/DDBJ whole genome shotgun (WGS) entry which is preliminary data.</text>
</comment>
<dbReference type="Gene3D" id="1.10.10.1450">
    <property type="match status" value="1"/>
</dbReference>